<name>A0A090QMI5_9GAMM</name>
<dbReference type="OrthoDB" id="1493123at2"/>
<keyword evidence="4" id="KW-1185">Reference proteome</keyword>
<proteinExistence type="predicted"/>
<accession>A0A090QMI5</accession>
<dbReference type="EMBL" id="LDOV01000010">
    <property type="protein sequence ID" value="KLV02016.1"/>
    <property type="molecule type" value="Genomic_DNA"/>
</dbReference>
<reference evidence="2 4" key="2">
    <citation type="submission" date="2015-05" db="EMBL/GenBank/DDBJ databases">
        <title>Photobacterium galathea sp. nov.</title>
        <authorList>
            <person name="Machado H."/>
            <person name="Gram L."/>
        </authorList>
    </citation>
    <scope>NUCLEOTIDE SEQUENCE [LARGE SCALE GENOMIC DNA]</scope>
    <source>
        <strain evidence="2 4">DSM 25995</strain>
    </source>
</reference>
<evidence type="ECO:0000313" key="4">
    <source>
        <dbReference type="Proteomes" id="UP000036426"/>
    </source>
</evidence>
<evidence type="ECO:0008006" key="5">
    <source>
        <dbReference type="Google" id="ProtNLM"/>
    </source>
</evidence>
<dbReference type="Proteomes" id="UP000029227">
    <property type="component" value="Unassembled WGS sequence"/>
</dbReference>
<dbReference type="AlphaFoldDB" id="A0A090QMI5"/>
<organism evidence="1 3">
    <name type="scientific">Photobacterium aphoticum</name>
    <dbReference type="NCBI Taxonomy" id="754436"/>
    <lineage>
        <taxon>Bacteria</taxon>
        <taxon>Pseudomonadati</taxon>
        <taxon>Pseudomonadota</taxon>
        <taxon>Gammaproteobacteria</taxon>
        <taxon>Vibrionales</taxon>
        <taxon>Vibrionaceae</taxon>
        <taxon>Photobacterium</taxon>
    </lineage>
</organism>
<reference evidence="1 3" key="1">
    <citation type="journal article" date="2014" name="Genome Announc.">
        <title>Draft Genome Sequences of Two Vibrionaceae Species, Vibrio ponticus C121 and Photobacterium aphoticum C119, Isolated as Coral Reef Microbiota.</title>
        <authorList>
            <person name="Al-saari N."/>
            <person name="Meirelles P.M."/>
            <person name="Mino S."/>
            <person name="Suda W."/>
            <person name="Oshima K."/>
            <person name="Hattori M."/>
            <person name="Ohkuma M."/>
            <person name="Thompson F.L."/>
            <person name="Gomez-Gil B."/>
            <person name="Sawabe T."/>
            <person name="Sawabe T."/>
        </authorList>
    </citation>
    <scope>NUCLEOTIDE SEQUENCE [LARGE SCALE GENOMIC DNA]</scope>
    <source>
        <strain evidence="1 3">JCM 19237</strain>
    </source>
</reference>
<sequence>MIKALIAAINGRREIHFTYNGLHRVAHPVAIGESDQGDIVLRCYQGEDSFVPSALEWCVCKIEDIRELNLADNVFANDPPGYHKGDIHMRKIYAEL</sequence>
<dbReference type="eggNOG" id="ENOG50323MT">
    <property type="taxonomic scope" value="Bacteria"/>
</dbReference>
<dbReference type="Proteomes" id="UP000036426">
    <property type="component" value="Unassembled WGS sequence"/>
</dbReference>
<protein>
    <recommendedName>
        <fullName evidence="5">WYL domain-containing protein</fullName>
    </recommendedName>
</protein>
<evidence type="ECO:0000313" key="1">
    <source>
        <dbReference type="EMBL" id="GAL02984.1"/>
    </source>
</evidence>
<evidence type="ECO:0000313" key="2">
    <source>
        <dbReference type="EMBL" id="KLV02016.1"/>
    </source>
</evidence>
<comment type="caution">
    <text evidence="1">The sequence shown here is derived from an EMBL/GenBank/DDBJ whole genome shotgun (WGS) entry which is preliminary data.</text>
</comment>
<gene>
    <name evidence="2" type="ORF">ABT58_06425</name>
    <name evidence="1" type="ORF">JCM19237_5877</name>
</gene>
<dbReference type="STRING" id="754436.JCM19237_5877"/>
<dbReference type="EMBL" id="BBMN01000001">
    <property type="protein sequence ID" value="GAL02984.1"/>
    <property type="molecule type" value="Genomic_DNA"/>
</dbReference>
<dbReference type="PATRIC" id="fig|754436.4.peg.1374"/>
<evidence type="ECO:0000313" key="3">
    <source>
        <dbReference type="Proteomes" id="UP000029227"/>
    </source>
</evidence>
<dbReference type="RefSeq" id="WP_047873470.1">
    <property type="nucleotide sequence ID" value="NZ_BMYC01000001.1"/>
</dbReference>